<evidence type="ECO:0000256" key="2">
    <source>
        <dbReference type="ARBA" id="ARBA00023157"/>
    </source>
</evidence>
<dbReference type="Pfam" id="PF00431">
    <property type="entry name" value="CUB"/>
    <property type="match status" value="2"/>
</dbReference>
<name>A0AAD9VAL0_ACRCE</name>
<dbReference type="PROSITE" id="PS01180">
    <property type="entry name" value="CUB"/>
    <property type="match status" value="2"/>
</dbReference>
<feature type="disulfide bond" evidence="3">
    <location>
        <begin position="212"/>
        <end position="229"/>
    </location>
</feature>
<feature type="chain" id="PRO_5042276146" evidence="5">
    <location>
        <begin position="23"/>
        <end position="456"/>
    </location>
</feature>
<accession>A0AAD9VAL0</accession>
<evidence type="ECO:0000256" key="1">
    <source>
        <dbReference type="ARBA" id="ARBA00022737"/>
    </source>
</evidence>
<feature type="domain" description="CUB" evidence="6">
    <location>
        <begin position="28"/>
        <end position="139"/>
    </location>
</feature>
<dbReference type="InterPro" id="IPR001791">
    <property type="entry name" value="Laminin_G"/>
</dbReference>
<feature type="disulfide bond" evidence="3">
    <location>
        <begin position="28"/>
        <end position="55"/>
    </location>
</feature>
<keyword evidence="5" id="KW-0732">Signal</keyword>
<dbReference type="Gene3D" id="2.60.120.200">
    <property type="match status" value="1"/>
</dbReference>
<dbReference type="CDD" id="cd00110">
    <property type="entry name" value="LamG"/>
    <property type="match status" value="1"/>
</dbReference>
<gene>
    <name evidence="8" type="ORF">P5673_008812</name>
</gene>
<reference evidence="8" key="2">
    <citation type="journal article" date="2023" name="Science">
        <title>Genomic signatures of disease resistance in endangered staghorn corals.</title>
        <authorList>
            <person name="Vollmer S.V."/>
            <person name="Selwyn J.D."/>
            <person name="Despard B.A."/>
            <person name="Roesel C.L."/>
        </authorList>
    </citation>
    <scope>NUCLEOTIDE SEQUENCE</scope>
    <source>
        <strain evidence="8">K2</strain>
    </source>
</reference>
<dbReference type="SMART" id="SM00042">
    <property type="entry name" value="CUB"/>
    <property type="match status" value="2"/>
</dbReference>
<dbReference type="SUPFAM" id="SSF49854">
    <property type="entry name" value="Spermadhesin, CUB domain"/>
    <property type="match status" value="2"/>
</dbReference>
<dbReference type="PANTHER" id="PTHR24251:SF37">
    <property type="entry name" value="CUB DOMAIN-CONTAINING PROTEIN"/>
    <property type="match status" value="1"/>
</dbReference>
<keyword evidence="2 3" id="KW-1015">Disulfide bond</keyword>
<dbReference type="PANTHER" id="PTHR24251">
    <property type="entry name" value="OVOCHYMASE-RELATED"/>
    <property type="match status" value="1"/>
</dbReference>
<dbReference type="EMBL" id="JARQWQ010000015">
    <property type="protein sequence ID" value="KAK2567032.1"/>
    <property type="molecule type" value="Genomic_DNA"/>
</dbReference>
<dbReference type="CDD" id="cd00041">
    <property type="entry name" value="CUB"/>
    <property type="match status" value="2"/>
</dbReference>
<sequence length="456" mass="50979">MNRGPFFSLCVLSLGLFSTFQAEGVSVCPTREIQATEGVVTSPNHPSDYPSNEDCTLTIDARQNVLFKIQFEDLSIEEDEDESACGYDSLTIIDGSKRTHFCGSAIPLDYTSKGNKIILRFVSDSSYELAGFKLSFSTVEGPKAPNGSSVCPTREIKVTVDSPEKLKGALYSPGFPNYYPPNQNCTVTLDVPDNFKTIVWFQSFFLQYHQRCEYDKLVISDELGGNTQCGGSQDTVPAPMELRGRKVQLAFTTNEDSSASGFYLKYNITKIQQGRCVCTPGLSYIRINNYQPRNDRTRDDVRFEFKSTQSSGMIMFLKGRYRDSLYVAYEDSRVFIVHIDLGTGQARMEPATLTLNDNAWHKVHITRDGRNVRLNIDNGAVDINERTPGGFNRLDLPSPVAYFLGSPTNLNLLPNFNGCIRDFSVDGYEPLTNAWIDKPDYAVVRKSAMRQCSSAD</sequence>
<organism evidence="8 9">
    <name type="scientific">Acropora cervicornis</name>
    <name type="common">Staghorn coral</name>
    <dbReference type="NCBI Taxonomy" id="6130"/>
    <lineage>
        <taxon>Eukaryota</taxon>
        <taxon>Metazoa</taxon>
        <taxon>Cnidaria</taxon>
        <taxon>Anthozoa</taxon>
        <taxon>Hexacorallia</taxon>
        <taxon>Scleractinia</taxon>
        <taxon>Astrocoeniina</taxon>
        <taxon>Acroporidae</taxon>
        <taxon>Acropora</taxon>
    </lineage>
</organism>
<dbReference type="Gene3D" id="2.60.120.290">
    <property type="entry name" value="Spermadhesin, CUB domain"/>
    <property type="match status" value="2"/>
</dbReference>
<feature type="signal peptide" evidence="5">
    <location>
        <begin position="1"/>
        <end position="22"/>
    </location>
</feature>
<dbReference type="InterPro" id="IPR000859">
    <property type="entry name" value="CUB_dom"/>
</dbReference>
<feature type="domain" description="Laminin G" evidence="7">
    <location>
        <begin position="274"/>
        <end position="452"/>
    </location>
</feature>
<dbReference type="PROSITE" id="PS50025">
    <property type="entry name" value="LAM_G_DOMAIN"/>
    <property type="match status" value="1"/>
</dbReference>
<evidence type="ECO:0000256" key="4">
    <source>
        <dbReference type="PROSITE-ProRule" id="PRU00122"/>
    </source>
</evidence>
<dbReference type="AlphaFoldDB" id="A0AAD9VAL0"/>
<evidence type="ECO:0000313" key="9">
    <source>
        <dbReference type="Proteomes" id="UP001249851"/>
    </source>
</evidence>
<keyword evidence="9" id="KW-1185">Reference proteome</keyword>
<reference evidence="8" key="1">
    <citation type="journal article" date="2023" name="G3 (Bethesda)">
        <title>Whole genome assembly and annotation of the endangered Caribbean coral Acropora cervicornis.</title>
        <authorList>
            <person name="Selwyn J.D."/>
            <person name="Vollmer S.V."/>
        </authorList>
    </citation>
    <scope>NUCLEOTIDE SEQUENCE</scope>
    <source>
        <strain evidence="8">K2</strain>
    </source>
</reference>
<proteinExistence type="predicted"/>
<dbReference type="Proteomes" id="UP001249851">
    <property type="component" value="Unassembled WGS sequence"/>
</dbReference>
<keyword evidence="1" id="KW-0677">Repeat</keyword>
<dbReference type="Pfam" id="PF02210">
    <property type="entry name" value="Laminin_G_2"/>
    <property type="match status" value="1"/>
</dbReference>
<dbReference type="FunFam" id="2.60.120.290:FF:000005">
    <property type="entry name" value="Procollagen C-endopeptidase enhancer 1"/>
    <property type="match status" value="1"/>
</dbReference>
<dbReference type="InterPro" id="IPR013320">
    <property type="entry name" value="ConA-like_dom_sf"/>
</dbReference>
<evidence type="ECO:0000256" key="5">
    <source>
        <dbReference type="SAM" id="SignalP"/>
    </source>
</evidence>
<dbReference type="InterPro" id="IPR035914">
    <property type="entry name" value="Sperma_CUB_dom_sf"/>
</dbReference>
<evidence type="ECO:0000313" key="8">
    <source>
        <dbReference type="EMBL" id="KAK2567032.1"/>
    </source>
</evidence>
<evidence type="ECO:0000256" key="3">
    <source>
        <dbReference type="PROSITE-ProRule" id="PRU00059"/>
    </source>
</evidence>
<protein>
    <submittedName>
        <fullName evidence="8">Bone morphogenetic protein 1</fullName>
    </submittedName>
</protein>
<dbReference type="SMART" id="SM00282">
    <property type="entry name" value="LamG"/>
    <property type="match status" value="1"/>
</dbReference>
<comment type="caution">
    <text evidence="4">Lacks conserved residue(s) required for the propagation of feature annotation.</text>
</comment>
<evidence type="ECO:0000259" key="6">
    <source>
        <dbReference type="PROSITE" id="PS01180"/>
    </source>
</evidence>
<feature type="disulfide bond" evidence="3">
    <location>
        <begin position="85"/>
        <end position="102"/>
    </location>
</feature>
<comment type="caution">
    <text evidence="8">The sequence shown here is derived from an EMBL/GenBank/DDBJ whole genome shotgun (WGS) entry which is preliminary data.</text>
</comment>
<dbReference type="SUPFAM" id="SSF49899">
    <property type="entry name" value="Concanavalin A-like lectins/glucanases"/>
    <property type="match status" value="1"/>
</dbReference>
<evidence type="ECO:0000259" key="7">
    <source>
        <dbReference type="PROSITE" id="PS50025"/>
    </source>
</evidence>
<feature type="domain" description="CUB" evidence="6">
    <location>
        <begin position="151"/>
        <end position="269"/>
    </location>
</feature>